<proteinExistence type="predicted"/>
<evidence type="ECO:0000256" key="1">
    <source>
        <dbReference type="SAM" id="SignalP"/>
    </source>
</evidence>
<dbReference type="InterPro" id="IPR000608">
    <property type="entry name" value="UBC"/>
</dbReference>
<gene>
    <name evidence="3" type="primary">UBE2Q2_13</name>
    <name evidence="3" type="ORF">g.8285</name>
</gene>
<evidence type="ECO:0000259" key="2">
    <source>
        <dbReference type="PROSITE" id="PS50127"/>
    </source>
</evidence>
<feature type="chain" id="PRO_5026338157" evidence="1">
    <location>
        <begin position="25"/>
        <end position="194"/>
    </location>
</feature>
<evidence type="ECO:0000313" key="3">
    <source>
        <dbReference type="EMBL" id="MDE46689.1"/>
    </source>
</evidence>
<name>A0A6G1S8J6_9ACAR</name>
<dbReference type="InterPro" id="IPR016135">
    <property type="entry name" value="UBQ-conjugating_enzyme/RWD"/>
</dbReference>
<dbReference type="EMBL" id="GGYP01001918">
    <property type="protein sequence ID" value="MDE46689.1"/>
    <property type="molecule type" value="Transcribed_RNA"/>
</dbReference>
<dbReference type="SMART" id="SM00212">
    <property type="entry name" value="UBCc"/>
    <property type="match status" value="1"/>
</dbReference>
<protein>
    <submittedName>
        <fullName evidence="3">Ubiquitin-conjugating enzyme E2 Q2</fullName>
    </submittedName>
</protein>
<dbReference type="PANTHER" id="PTHR24067">
    <property type="entry name" value="UBIQUITIN-CONJUGATING ENZYME E2"/>
    <property type="match status" value="1"/>
</dbReference>
<sequence>MSSVARILMILAVTAIVIQQVANAQDDNKYGSTRASKRLMKELQRFYESDSFKNGVFSVELVDDNIYEMEVKVLIIDADSPLYIGLQKLKEHGGKDHLKLRVSYKDDYPISPPSVRVVYPIFQTPPVSPTGFICMELLSPQGWSSAYTLEPLLIQIAATLSQVRVDPSADIEQYSPSEEDKLNYTKFLERHPGW</sequence>
<keyword evidence="1" id="KW-0732">Signal</keyword>
<organism evidence="3">
    <name type="scientific">Aceria tosichella</name>
    <name type="common">wheat curl mite</name>
    <dbReference type="NCBI Taxonomy" id="561515"/>
    <lineage>
        <taxon>Eukaryota</taxon>
        <taxon>Metazoa</taxon>
        <taxon>Ecdysozoa</taxon>
        <taxon>Arthropoda</taxon>
        <taxon>Chelicerata</taxon>
        <taxon>Arachnida</taxon>
        <taxon>Acari</taxon>
        <taxon>Acariformes</taxon>
        <taxon>Trombidiformes</taxon>
        <taxon>Prostigmata</taxon>
        <taxon>Eupodina</taxon>
        <taxon>Eriophyoidea</taxon>
        <taxon>Eriophyidae</taxon>
        <taxon>Eriophyinae</taxon>
        <taxon>Aceriini</taxon>
        <taxon>Aceria</taxon>
    </lineage>
</organism>
<dbReference type="SUPFAM" id="SSF54495">
    <property type="entry name" value="UBC-like"/>
    <property type="match status" value="1"/>
</dbReference>
<reference evidence="3" key="1">
    <citation type="submission" date="2018-10" db="EMBL/GenBank/DDBJ databases">
        <title>Transcriptome assembly of Aceria tosichella (Wheat curl mite) Type 2.</title>
        <authorList>
            <person name="Scully E.D."/>
            <person name="Geib S.M."/>
            <person name="Palmer N.A."/>
            <person name="Gupta A.K."/>
            <person name="Sarath G."/>
            <person name="Tatineni S."/>
        </authorList>
    </citation>
    <scope>NUCLEOTIDE SEQUENCE</scope>
    <source>
        <strain evidence="3">LincolnNE</strain>
    </source>
</reference>
<dbReference type="Pfam" id="PF00179">
    <property type="entry name" value="UQ_con"/>
    <property type="match status" value="1"/>
</dbReference>
<feature type="signal peptide" evidence="1">
    <location>
        <begin position="1"/>
        <end position="24"/>
    </location>
</feature>
<feature type="domain" description="UBC core" evidence="2">
    <location>
        <begin position="34"/>
        <end position="194"/>
    </location>
</feature>
<dbReference type="Gene3D" id="3.10.110.10">
    <property type="entry name" value="Ubiquitin Conjugating Enzyme"/>
    <property type="match status" value="1"/>
</dbReference>
<dbReference type="AlphaFoldDB" id="A0A6G1S8J6"/>
<dbReference type="PROSITE" id="PS50127">
    <property type="entry name" value="UBC_2"/>
    <property type="match status" value="1"/>
</dbReference>
<dbReference type="CDD" id="cd23802">
    <property type="entry name" value="UBCc_UBE2Q"/>
    <property type="match status" value="1"/>
</dbReference>
<dbReference type="InterPro" id="IPR050113">
    <property type="entry name" value="Ub_conjugating_enzyme"/>
</dbReference>
<accession>A0A6G1S8J6</accession>